<gene>
    <name evidence="2" type="ORF">Ocin01_14106</name>
</gene>
<feature type="non-terminal residue" evidence="2">
    <location>
        <position position="1"/>
    </location>
</feature>
<keyword evidence="3" id="KW-1185">Reference proteome</keyword>
<organism evidence="2 3">
    <name type="scientific">Orchesella cincta</name>
    <name type="common">Springtail</name>
    <name type="synonym">Podura cincta</name>
    <dbReference type="NCBI Taxonomy" id="48709"/>
    <lineage>
        <taxon>Eukaryota</taxon>
        <taxon>Metazoa</taxon>
        <taxon>Ecdysozoa</taxon>
        <taxon>Arthropoda</taxon>
        <taxon>Hexapoda</taxon>
        <taxon>Collembola</taxon>
        <taxon>Entomobryomorpha</taxon>
        <taxon>Entomobryoidea</taxon>
        <taxon>Orchesellidae</taxon>
        <taxon>Orchesellinae</taxon>
        <taxon>Orchesella</taxon>
    </lineage>
</organism>
<reference evidence="2 3" key="1">
    <citation type="journal article" date="2016" name="Genome Biol. Evol.">
        <title>Gene Family Evolution Reflects Adaptation to Soil Environmental Stressors in the Genome of the Collembolan Orchesella cincta.</title>
        <authorList>
            <person name="Faddeeva-Vakhrusheva A."/>
            <person name="Derks M.F."/>
            <person name="Anvar S.Y."/>
            <person name="Agamennone V."/>
            <person name="Suring W."/>
            <person name="Smit S."/>
            <person name="van Straalen N.M."/>
            <person name="Roelofs D."/>
        </authorList>
    </citation>
    <scope>NUCLEOTIDE SEQUENCE [LARGE SCALE GENOMIC DNA]</scope>
    <source>
        <tissue evidence="2">Mixed pool</tissue>
    </source>
</reference>
<keyword evidence="1" id="KW-0812">Transmembrane</keyword>
<protein>
    <submittedName>
        <fullName evidence="2">Uncharacterized protein</fullName>
    </submittedName>
</protein>
<keyword evidence="1" id="KW-1133">Transmembrane helix</keyword>
<name>A0A1D2MHW9_ORCCI</name>
<evidence type="ECO:0000313" key="3">
    <source>
        <dbReference type="Proteomes" id="UP000094527"/>
    </source>
</evidence>
<keyword evidence="1" id="KW-0472">Membrane</keyword>
<feature type="transmembrane region" description="Helical" evidence="1">
    <location>
        <begin position="130"/>
        <end position="148"/>
    </location>
</feature>
<accession>A0A1D2MHW9</accession>
<comment type="caution">
    <text evidence="2">The sequence shown here is derived from an EMBL/GenBank/DDBJ whole genome shotgun (WGS) entry which is preliminary data.</text>
</comment>
<dbReference type="EMBL" id="LJIJ01001198">
    <property type="protein sequence ID" value="ODM92576.1"/>
    <property type="molecule type" value="Genomic_DNA"/>
</dbReference>
<dbReference type="Proteomes" id="UP000094527">
    <property type="component" value="Unassembled WGS sequence"/>
</dbReference>
<sequence length="149" mass="16822">IAYANSKKNCESTDWVASEVELKCPVGMKEIYEYRFVPDSVHSKICCIPGTAEETLTHKFVQGCEQTGCANSTTNSCSGNMYQRIYNGKLLSYEEIHRKECTTYEGGPGWTFFCCKTNSTEELFEMTSGATYNVFLPLVIFVQLIFLLL</sequence>
<evidence type="ECO:0000256" key="1">
    <source>
        <dbReference type="SAM" id="Phobius"/>
    </source>
</evidence>
<dbReference type="AlphaFoldDB" id="A0A1D2MHW9"/>
<evidence type="ECO:0000313" key="2">
    <source>
        <dbReference type="EMBL" id="ODM92576.1"/>
    </source>
</evidence>
<proteinExistence type="predicted"/>